<dbReference type="OrthoDB" id="10377013at2759"/>
<dbReference type="HOGENOM" id="CLU_1371925_0_0_1"/>
<gene>
    <name evidence="2" type="ORF">EURHEDRAFT_415787</name>
</gene>
<proteinExistence type="predicted"/>
<keyword evidence="3" id="KW-1185">Reference proteome</keyword>
<reference evidence="3" key="1">
    <citation type="journal article" date="2014" name="Nat. Commun.">
        <title>Genomic adaptations of the halophilic Dead Sea filamentous fungus Eurotium rubrum.</title>
        <authorList>
            <person name="Kis-Papo T."/>
            <person name="Weig A.R."/>
            <person name="Riley R."/>
            <person name="Persoh D."/>
            <person name="Salamov A."/>
            <person name="Sun H."/>
            <person name="Lipzen A."/>
            <person name="Wasser S.P."/>
            <person name="Rambold G."/>
            <person name="Grigoriev I.V."/>
            <person name="Nevo E."/>
        </authorList>
    </citation>
    <scope>NUCLEOTIDE SEQUENCE [LARGE SCALE GENOMIC DNA]</scope>
    <source>
        <strain evidence="3">CBS 135680</strain>
    </source>
</reference>
<protein>
    <submittedName>
        <fullName evidence="2">Uncharacterized protein</fullName>
    </submittedName>
</protein>
<dbReference type="EMBL" id="KK088439">
    <property type="protein sequence ID" value="EYE92081.1"/>
    <property type="molecule type" value="Genomic_DNA"/>
</dbReference>
<feature type="compositionally biased region" description="Pro residues" evidence="1">
    <location>
        <begin position="89"/>
        <end position="98"/>
    </location>
</feature>
<evidence type="ECO:0000313" key="3">
    <source>
        <dbReference type="Proteomes" id="UP000019804"/>
    </source>
</evidence>
<feature type="region of interest" description="Disordered" evidence="1">
    <location>
        <begin position="42"/>
        <end position="136"/>
    </location>
</feature>
<sequence>MPRPHICVRCRKTKPAEEFQSQDAKAPFKTCLPCRMYFRKHYSSRGRLPRSQPSVNSKEEKRRQSTDDSRVEAGEFQSERGQVAISPSPNRPCPLPPDPFDRGENDLENQNLREPGSTVPQPQSHPPPSPYFETQQDLYQGPERNSDLSCTAQSEQANSIIHRFADPYSLSLFALPQLDPDRLCPIDGCTSCFTYSIRV</sequence>
<dbReference type="RefSeq" id="XP_040635769.1">
    <property type="nucleotide sequence ID" value="XM_040782784.1"/>
</dbReference>
<dbReference type="AlphaFoldDB" id="A0A017S5J3"/>
<evidence type="ECO:0000256" key="1">
    <source>
        <dbReference type="SAM" id="MobiDB-lite"/>
    </source>
</evidence>
<organism evidence="2 3">
    <name type="scientific">Aspergillus ruber (strain CBS 135680)</name>
    <dbReference type="NCBI Taxonomy" id="1388766"/>
    <lineage>
        <taxon>Eukaryota</taxon>
        <taxon>Fungi</taxon>
        <taxon>Dikarya</taxon>
        <taxon>Ascomycota</taxon>
        <taxon>Pezizomycotina</taxon>
        <taxon>Eurotiomycetes</taxon>
        <taxon>Eurotiomycetidae</taxon>
        <taxon>Eurotiales</taxon>
        <taxon>Aspergillaceae</taxon>
        <taxon>Aspergillus</taxon>
        <taxon>Aspergillus subgen. Aspergillus</taxon>
    </lineage>
</organism>
<name>A0A017S5J3_ASPRC</name>
<evidence type="ECO:0000313" key="2">
    <source>
        <dbReference type="EMBL" id="EYE92081.1"/>
    </source>
</evidence>
<dbReference type="GeneID" id="63697908"/>
<dbReference type="Proteomes" id="UP000019804">
    <property type="component" value="Unassembled WGS sequence"/>
</dbReference>
<feature type="compositionally biased region" description="Basic and acidic residues" evidence="1">
    <location>
        <begin position="57"/>
        <end position="73"/>
    </location>
</feature>
<accession>A0A017S5J3</accession>